<dbReference type="Pfam" id="PF13205">
    <property type="entry name" value="Big_5"/>
    <property type="match status" value="1"/>
</dbReference>
<evidence type="ECO:0008006" key="8">
    <source>
        <dbReference type="Google" id="ProtNLM"/>
    </source>
</evidence>
<evidence type="ECO:0000256" key="2">
    <source>
        <dbReference type="SAM" id="MobiDB-lite"/>
    </source>
</evidence>
<protein>
    <recommendedName>
        <fullName evidence="8">SbsA Ig-like domain-containing protein</fullName>
    </recommendedName>
</protein>
<evidence type="ECO:0000259" key="4">
    <source>
        <dbReference type="Pfam" id="PF13205"/>
    </source>
</evidence>
<feature type="domain" description="SbsA Ig-like" evidence="4">
    <location>
        <begin position="32"/>
        <end position="131"/>
    </location>
</feature>
<keyword evidence="1 3" id="KW-0732">Signal</keyword>
<feature type="compositionally biased region" description="Low complexity" evidence="2">
    <location>
        <begin position="391"/>
        <end position="402"/>
    </location>
</feature>
<evidence type="ECO:0000259" key="5">
    <source>
        <dbReference type="Pfam" id="PF14686"/>
    </source>
</evidence>
<comment type="caution">
    <text evidence="6">The sequence shown here is derived from an EMBL/GenBank/DDBJ whole genome shotgun (WGS) entry which is preliminary data.</text>
</comment>
<dbReference type="Proteomes" id="UP000582837">
    <property type="component" value="Unassembled WGS sequence"/>
</dbReference>
<dbReference type="InterPro" id="IPR029413">
    <property type="entry name" value="RG-lyase_II"/>
</dbReference>
<dbReference type="AlphaFoldDB" id="A0A841H0D3"/>
<dbReference type="Gene3D" id="2.60.40.1120">
    <property type="entry name" value="Carboxypeptidase-like, regulatory domain"/>
    <property type="match status" value="1"/>
</dbReference>
<feature type="compositionally biased region" description="Pro residues" evidence="2">
    <location>
        <begin position="416"/>
        <end position="437"/>
    </location>
</feature>
<reference evidence="6 7" key="1">
    <citation type="submission" date="2020-08" db="EMBL/GenBank/DDBJ databases">
        <title>Genomic Encyclopedia of Type Strains, Phase IV (KMG-IV): sequencing the most valuable type-strain genomes for metagenomic binning, comparative biology and taxonomic classification.</title>
        <authorList>
            <person name="Goeker M."/>
        </authorList>
    </citation>
    <scope>NUCLEOTIDE SEQUENCE [LARGE SCALE GENOMIC DNA]</scope>
    <source>
        <strain evidence="6 7">DSM 29007</strain>
    </source>
</reference>
<dbReference type="InterPro" id="IPR013784">
    <property type="entry name" value="Carb-bd-like_fold"/>
</dbReference>
<feature type="compositionally biased region" description="Low complexity" evidence="2">
    <location>
        <begin position="451"/>
        <end position="460"/>
    </location>
</feature>
<dbReference type="Pfam" id="PF14686">
    <property type="entry name" value="fn3_3"/>
    <property type="match status" value="1"/>
</dbReference>
<dbReference type="SUPFAM" id="SSF49452">
    <property type="entry name" value="Starch-binding domain-like"/>
    <property type="match status" value="1"/>
</dbReference>
<evidence type="ECO:0000256" key="1">
    <source>
        <dbReference type="ARBA" id="ARBA00022729"/>
    </source>
</evidence>
<dbReference type="RefSeq" id="WP_170036645.1">
    <property type="nucleotide sequence ID" value="NZ_JABDTL010000002.1"/>
</dbReference>
<dbReference type="EMBL" id="JACHIA010000008">
    <property type="protein sequence ID" value="MBB6071457.1"/>
    <property type="molecule type" value="Genomic_DNA"/>
</dbReference>
<feature type="domain" description="Rhamnogalacturonan lyase" evidence="5">
    <location>
        <begin position="153"/>
        <end position="195"/>
    </location>
</feature>
<dbReference type="GO" id="GO:0030246">
    <property type="term" value="F:carbohydrate binding"/>
    <property type="evidence" value="ECO:0007669"/>
    <property type="project" value="InterPro"/>
</dbReference>
<sequence length="460" mass="47382">MTRRRVRLAAAALVLALPACATIQAPPGGPEDKAPPQLLATRPDTFAILTSWRGPVVFAFDETLSEAGVDTSVSLSPVRGGASVDQKGGEIRVQPRRGWLPGQIYQVEIAPGISDRFSNSRRDPIRLVFSTGPAIPATAASGVVTERVTGSAARVRVDAVRVTDSLTYTTQTDTSGAFRFAQVPEGEYRVTAYRDANRNNRTDVFEARDTTRFTLVAGSTPTARLAILLPDSTAPRPGSASSTADGAGWIEVRFDDYLDPAQTVTPAQITLIGPDSLPVAVAEARIGPAPTAVRDSAGADSAGGRAQADTARRTTAPRPGAGAGRPARADSVRADTTPAAPLPSQVLSIRPVQPLPANTQFRVRVTGVRNINGLVGGGDIPLRTPRPAPAPAATTPRPAAPAGDSARAPVVGEPSAPQPAAPVPAVPAPAPSTPPRPSSGAPAVVPPRTPSASRSSSSGF</sequence>
<dbReference type="InterPro" id="IPR032812">
    <property type="entry name" value="SbsA_Ig"/>
</dbReference>
<evidence type="ECO:0000313" key="6">
    <source>
        <dbReference type="EMBL" id="MBB6071457.1"/>
    </source>
</evidence>
<feature type="region of interest" description="Disordered" evidence="2">
    <location>
        <begin position="291"/>
        <end position="345"/>
    </location>
</feature>
<feature type="compositionally biased region" description="Low complexity" evidence="2">
    <location>
        <begin position="292"/>
        <end position="326"/>
    </location>
</feature>
<keyword evidence="7" id="KW-1185">Reference proteome</keyword>
<feature type="signal peptide" evidence="3">
    <location>
        <begin position="1"/>
        <end position="21"/>
    </location>
</feature>
<evidence type="ECO:0000256" key="3">
    <source>
        <dbReference type="SAM" id="SignalP"/>
    </source>
</evidence>
<name>A0A841H0D3_9BACT</name>
<organism evidence="6 7">
    <name type="scientific">Longimicrobium terrae</name>
    <dbReference type="NCBI Taxonomy" id="1639882"/>
    <lineage>
        <taxon>Bacteria</taxon>
        <taxon>Pseudomonadati</taxon>
        <taxon>Gemmatimonadota</taxon>
        <taxon>Longimicrobiia</taxon>
        <taxon>Longimicrobiales</taxon>
        <taxon>Longimicrobiaceae</taxon>
        <taxon>Longimicrobium</taxon>
    </lineage>
</organism>
<feature type="chain" id="PRO_5032670284" description="SbsA Ig-like domain-containing protein" evidence="3">
    <location>
        <begin position="22"/>
        <end position="460"/>
    </location>
</feature>
<gene>
    <name evidence="6" type="ORF">HNQ61_003081</name>
</gene>
<accession>A0A841H0D3</accession>
<proteinExistence type="predicted"/>
<feature type="region of interest" description="Disordered" evidence="2">
    <location>
        <begin position="371"/>
        <end position="460"/>
    </location>
</feature>
<evidence type="ECO:0000313" key="7">
    <source>
        <dbReference type="Proteomes" id="UP000582837"/>
    </source>
</evidence>